<gene>
    <name evidence="2" type="ORF">CAUJ_LOCUS15654</name>
</gene>
<feature type="compositionally biased region" description="Polar residues" evidence="1">
    <location>
        <begin position="1132"/>
        <end position="1141"/>
    </location>
</feature>
<dbReference type="GO" id="GO:0003964">
    <property type="term" value="F:RNA-directed DNA polymerase activity"/>
    <property type="evidence" value="ECO:0007669"/>
    <property type="project" value="UniProtKB-EC"/>
</dbReference>
<dbReference type="AlphaFoldDB" id="A0A8S1HWG9"/>
<dbReference type="SUPFAM" id="SSF56672">
    <property type="entry name" value="DNA/RNA polymerases"/>
    <property type="match status" value="1"/>
</dbReference>
<dbReference type="EMBL" id="CAJGYM010000201">
    <property type="protein sequence ID" value="CAD6199755.1"/>
    <property type="molecule type" value="Genomic_DNA"/>
</dbReference>
<feature type="compositionally biased region" description="Polar residues" evidence="1">
    <location>
        <begin position="789"/>
        <end position="807"/>
    </location>
</feature>
<dbReference type="Gene3D" id="3.10.10.10">
    <property type="entry name" value="HIV Type 1 Reverse Transcriptase, subunit A, domain 1"/>
    <property type="match status" value="1"/>
</dbReference>
<accession>A0A8S1HWG9</accession>
<dbReference type="InterPro" id="IPR043502">
    <property type="entry name" value="DNA/RNA_pol_sf"/>
</dbReference>
<comment type="caution">
    <text evidence="2">The sequence shown here is derived from an EMBL/GenBank/DDBJ whole genome shotgun (WGS) entry which is preliminary data.</text>
</comment>
<feature type="region of interest" description="Disordered" evidence="1">
    <location>
        <begin position="1"/>
        <end position="103"/>
    </location>
</feature>
<protein>
    <recommendedName>
        <fullName evidence="4">Integrase zinc-binding domain-containing protein</fullName>
    </recommendedName>
</protein>
<evidence type="ECO:0000313" key="3">
    <source>
        <dbReference type="Proteomes" id="UP000835052"/>
    </source>
</evidence>
<name>A0A8S1HWG9_9PELO</name>
<evidence type="ECO:0008006" key="4">
    <source>
        <dbReference type="Google" id="ProtNLM"/>
    </source>
</evidence>
<organism evidence="2 3">
    <name type="scientific">Caenorhabditis auriculariae</name>
    <dbReference type="NCBI Taxonomy" id="2777116"/>
    <lineage>
        <taxon>Eukaryota</taxon>
        <taxon>Metazoa</taxon>
        <taxon>Ecdysozoa</taxon>
        <taxon>Nematoda</taxon>
        <taxon>Chromadorea</taxon>
        <taxon>Rhabditida</taxon>
        <taxon>Rhabditina</taxon>
        <taxon>Rhabditomorpha</taxon>
        <taxon>Rhabditoidea</taxon>
        <taxon>Rhabditidae</taxon>
        <taxon>Peloderinae</taxon>
        <taxon>Caenorhabditis</taxon>
    </lineage>
</organism>
<sequence length="1152" mass="127905">MASPIQSSDDELSVPTEDVREEEGSDAGQEKDPLEAQGPEAEDQEARSRKGSTSTESSAGKGNRTSLLSSDSEEEHKEKSHRFAKERNESPTGRVSRQEEVSGEDPGVLKMLLRAINEQNRIAANQERRSLLRDPKPFNREQGTARNRTFQEFADEFWNLYGPAALSEDEKIVILGQKLKGETKTAFNSLPAGIKAQGLAAILTELADREEKKSNSLVIDRLTKVSKLSFVRVANVEEACFLIEDLLPAEGMTARAKDLERAGFLCVLLASKWSSTDISLLRNEMDRVQPGEVFAAIHQLALSIERSKNMIDVGSRSFGGVEPFAKRRPWRKEQENFANPNRPGLEEEQEHLPARKWTNQSGNKSFSHGHDQANAGKDLVAAPWRTLLVLDAAKKVTSGRIVQIDREILPRERSRYPEPLLDIGSGSYRDFLDIDLVKTANPLLTIREGLVVPAGTEVSMTIGNVPKGEAVLWGNRPEVPDQIVEGSGEGKAVDDKDLTQTPVFTHDIELLDDRPIRQKTRHIPFGLRNEFRKTLDEMLSKGVAEPSSSPYASPVVLVKKKDGQIIDSNGVSTDPEKIAAVKDFPQPSKANVVADALSRGPTQILEIDPNDQDYVVAAVKLELDRTEDEQWLAELREDQDWTEAVAAVEQANDSFSLKLPGIEKDLTINHLEVQKGKLWIVGLGPFGMHVNSGKLLTVMKKEVYWINMAKDLKEWTRACQGCFLANPHLKLTPPLKPIEANKPLQLVGVDIADIGPSHNGNRKTVIRTVGKGVSPEFVLSVVKLPPSLGSPQNRTSRQTPAQKGASTSITLAQMLEPEWECAPVTNIRAGQRLPRDRHDLPKVPIRSPWKLAQMYEIFVQGRQLAQAVDIITTNRLLLVEPSILRLVHAYRAFASQCPAFGELLTAQTITTASLAARTETMKIVIEEVYRQGPTTTKRQVLSRDVDMSGRQVLFLPSNYGSSHKFALDRWQWRRIKRTGEAAALLKKMRLEDKVPIRALIAVVSPEWDLGETDYFVSELRELAETGADVAVVAGEAECTGRWSYLGAVRKALQVKDRRGLIVTSFPTSENAAEEQKLGPHMVFGLAPQQPARDQARSAQEIEGFFKKLACFCDENAFPRLSISLHSCEQPRCTTTQGVNQGTRKRPRRGGQN</sequence>
<dbReference type="PANTHER" id="PTHR37984">
    <property type="entry name" value="PROTEIN CBG26694"/>
    <property type="match status" value="1"/>
</dbReference>
<feature type="region of interest" description="Disordered" evidence="1">
    <location>
        <begin position="788"/>
        <end position="807"/>
    </location>
</feature>
<feature type="compositionally biased region" description="Polar residues" evidence="1">
    <location>
        <begin position="51"/>
        <end position="65"/>
    </location>
</feature>
<keyword evidence="3" id="KW-1185">Reference proteome</keyword>
<feature type="compositionally biased region" description="Basic and acidic residues" evidence="1">
    <location>
        <begin position="74"/>
        <end position="89"/>
    </location>
</feature>
<reference evidence="2" key="1">
    <citation type="submission" date="2020-10" db="EMBL/GenBank/DDBJ databases">
        <authorList>
            <person name="Kikuchi T."/>
        </authorList>
    </citation>
    <scope>NUCLEOTIDE SEQUENCE</scope>
    <source>
        <strain evidence="2">NKZ352</strain>
    </source>
</reference>
<feature type="region of interest" description="Disordered" evidence="1">
    <location>
        <begin position="1132"/>
        <end position="1152"/>
    </location>
</feature>
<dbReference type="Proteomes" id="UP000835052">
    <property type="component" value="Unassembled WGS sequence"/>
</dbReference>
<evidence type="ECO:0000256" key="1">
    <source>
        <dbReference type="SAM" id="MobiDB-lite"/>
    </source>
</evidence>
<dbReference type="OrthoDB" id="5849037at2759"/>
<feature type="compositionally biased region" description="Basic residues" evidence="1">
    <location>
        <begin position="1142"/>
        <end position="1152"/>
    </location>
</feature>
<evidence type="ECO:0000313" key="2">
    <source>
        <dbReference type="EMBL" id="CAD6199755.1"/>
    </source>
</evidence>
<feature type="region of interest" description="Disordered" evidence="1">
    <location>
        <begin position="329"/>
        <end position="351"/>
    </location>
</feature>
<dbReference type="PANTHER" id="PTHR37984:SF5">
    <property type="entry name" value="PROTEIN NYNRIN-LIKE"/>
    <property type="match status" value="1"/>
</dbReference>
<proteinExistence type="predicted"/>
<dbReference type="InterPro" id="IPR050951">
    <property type="entry name" value="Retrovirus_Pol_polyprotein"/>
</dbReference>